<name>A0A4Y8W9I8_9VIBR</name>
<accession>A0A4Y8W9I8</accession>
<dbReference type="SUPFAM" id="SSF49785">
    <property type="entry name" value="Galactose-binding domain-like"/>
    <property type="match status" value="1"/>
</dbReference>
<organism evidence="2 3">
    <name type="scientific">Vibrio ouci</name>
    <dbReference type="NCBI Taxonomy" id="2499078"/>
    <lineage>
        <taxon>Bacteria</taxon>
        <taxon>Pseudomonadati</taxon>
        <taxon>Pseudomonadota</taxon>
        <taxon>Gammaproteobacteria</taxon>
        <taxon>Vibrionales</taxon>
        <taxon>Vibrionaceae</taxon>
        <taxon>Vibrio</taxon>
    </lineage>
</organism>
<dbReference type="AlphaFoldDB" id="A0A4Y8W9I8"/>
<dbReference type="RefSeq" id="WP_134837248.1">
    <property type="nucleotide sequence ID" value="NZ_SATR01000054.1"/>
</dbReference>
<dbReference type="GO" id="GO:0005737">
    <property type="term" value="C:cytoplasm"/>
    <property type="evidence" value="ECO:0007669"/>
    <property type="project" value="InterPro"/>
</dbReference>
<keyword evidence="3" id="KW-1185">Reference proteome</keyword>
<dbReference type="GO" id="GO:0033925">
    <property type="term" value="F:mannosyl-glycoprotein endo-beta-N-acetylglucosaminidase activity"/>
    <property type="evidence" value="ECO:0007669"/>
    <property type="project" value="InterPro"/>
</dbReference>
<sequence length="814" mass="93264">MYAVSNAEDRGACRMMENSNLKRTWTWYVNKPGDGKPEIPPVEDWDPSANFEAYLSKSTEPLKTDLKYQWDKPHHHAPVSQDKYLIAAMRGTEASIPANHYDRPMMRFDHWEYIRKFIFFGGSYGEGNVLAPDPLLITQAHQTGVKIYGCVFLAPGEYGGRFSDVQALVGNNNHVLKQLDSIAQYLNFEGWLINLESPVIGNEHLVGPIVESINQFIRQANREYLCYVPSHNNPFSKVKNVFTDREMLMMGGAYNSRFDDVSVWWLDRYYKNVPYLFDTLYPLWRLLEDGLYVRDKDRSCYGAYRAIKHFFDGVTQPGGHVWKGISYYTKKGPYQSKEFKHCTYSAFHSAIHVSRYAYLECQEGWRSENPLSLTDGNRSEGSAIQIHGDYLQIDLIHDTPIYEIQCWRDGRNTKIYQSVVIMTAKEKTFKNPHILFNNDHEDHFHFGPGKDELYTETEAGLHLYKQDIAGNPLVISDGRYVRIYSKGSNIDEKNMMVQVDIKCDRTFAQRFRSINAARGRQTTTGGPNATHLERVTDGIIDSHQYADLGDREKAITLDVGGIKEINRIHIWRYFADQRRYNAIVILVSEGDNFDPDHTTIVYNNDKTNYFGFGVGTDPLFAESPDGQEIDFHQRLSGSHIRLYSNGSNVNAFNHYVEVEVYVPELISQQNLASGLIPSGSTTIRNGKVATDGSLDSHSHLTLGDGLQYLEFDFGQQRTLTSIRLWHYYQDSRRYHDVVILLANQADFSDAYTVYNNDTDNSSGLGGGLDAEYNETSQGLFVDFMPEQYRYVRFYSKGSSVNQGNHYVEVRIYGT</sequence>
<evidence type="ECO:0000313" key="2">
    <source>
        <dbReference type="EMBL" id="TFH89612.1"/>
    </source>
</evidence>
<comment type="caution">
    <text evidence="2">The sequence shown here is derived from an EMBL/GenBank/DDBJ whole genome shotgun (WGS) entry which is preliminary data.</text>
</comment>
<dbReference type="Pfam" id="PF03644">
    <property type="entry name" value="Glyco_hydro_85"/>
    <property type="match status" value="1"/>
</dbReference>
<dbReference type="InterPro" id="IPR005201">
    <property type="entry name" value="TIM_ENGase"/>
</dbReference>
<dbReference type="Proteomes" id="UP000297753">
    <property type="component" value="Unassembled WGS sequence"/>
</dbReference>
<dbReference type="OrthoDB" id="1089471at2"/>
<proteinExistence type="predicted"/>
<dbReference type="EMBL" id="SATR01000054">
    <property type="protein sequence ID" value="TFH89612.1"/>
    <property type="molecule type" value="Genomic_DNA"/>
</dbReference>
<evidence type="ECO:0000259" key="1">
    <source>
        <dbReference type="Pfam" id="PF03644"/>
    </source>
</evidence>
<dbReference type="Gene3D" id="3.20.20.80">
    <property type="entry name" value="Glycosidases"/>
    <property type="match status" value="1"/>
</dbReference>
<evidence type="ECO:0000313" key="3">
    <source>
        <dbReference type="Proteomes" id="UP000297753"/>
    </source>
</evidence>
<feature type="domain" description="Cytosolic endo-beta-N-acetylglucosaminidase TIM barrel" evidence="1">
    <location>
        <begin position="102"/>
        <end position="223"/>
    </location>
</feature>
<dbReference type="InterPro" id="IPR008979">
    <property type="entry name" value="Galactose-bd-like_sf"/>
</dbReference>
<gene>
    <name evidence="2" type="ORF">ELS82_21270</name>
</gene>
<protein>
    <recommendedName>
        <fullName evidence="1">Cytosolic endo-beta-N-acetylglucosaminidase TIM barrel domain-containing protein</fullName>
    </recommendedName>
</protein>
<dbReference type="Gene3D" id="2.60.120.260">
    <property type="entry name" value="Galactose-binding domain-like"/>
    <property type="match status" value="2"/>
</dbReference>
<reference evidence="2 3" key="1">
    <citation type="submission" date="2019-01" db="EMBL/GenBank/DDBJ databases">
        <title>Vibrio BEI176 sp. nov, a marine bacterium isolated from China: eastern marignal seas.</title>
        <authorList>
            <person name="Li B."/>
        </authorList>
    </citation>
    <scope>NUCLEOTIDE SEQUENCE [LARGE SCALE GENOMIC DNA]</scope>
    <source>
        <strain evidence="2 3">BEI176</strain>
    </source>
</reference>